<keyword evidence="2" id="KW-0677">Repeat</keyword>
<feature type="domain" description="EF-hand" evidence="4">
    <location>
        <begin position="46"/>
        <end position="81"/>
    </location>
</feature>
<dbReference type="GO" id="GO:0005509">
    <property type="term" value="F:calcium ion binding"/>
    <property type="evidence" value="ECO:0007669"/>
    <property type="project" value="InterPro"/>
</dbReference>
<dbReference type="GO" id="GO:0016460">
    <property type="term" value="C:myosin II complex"/>
    <property type="evidence" value="ECO:0007669"/>
    <property type="project" value="TreeGrafter"/>
</dbReference>
<evidence type="ECO:0000256" key="1">
    <source>
        <dbReference type="ARBA" id="ARBA00022723"/>
    </source>
</evidence>
<dbReference type="InterPro" id="IPR050230">
    <property type="entry name" value="CALM/Myosin/TropC-like"/>
</dbReference>
<organism evidence="5 6">
    <name type="scientific">Dreissena polymorpha</name>
    <name type="common">Zebra mussel</name>
    <name type="synonym">Mytilus polymorpha</name>
    <dbReference type="NCBI Taxonomy" id="45954"/>
    <lineage>
        <taxon>Eukaryota</taxon>
        <taxon>Metazoa</taxon>
        <taxon>Spiralia</taxon>
        <taxon>Lophotrochozoa</taxon>
        <taxon>Mollusca</taxon>
        <taxon>Bivalvia</taxon>
        <taxon>Autobranchia</taxon>
        <taxon>Heteroconchia</taxon>
        <taxon>Euheterodonta</taxon>
        <taxon>Imparidentia</taxon>
        <taxon>Neoheterodontei</taxon>
        <taxon>Myida</taxon>
        <taxon>Dreissenoidea</taxon>
        <taxon>Dreissenidae</taxon>
        <taxon>Dreissena</taxon>
    </lineage>
</organism>
<reference evidence="5" key="2">
    <citation type="submission" date="2020-11" db="EMBL/GenBank/DDBJ databases">
        <authorList>
            <person name="McCartney M.A."/>
            <person name="Auch B."/>
            <person name="Kono T."/>
            <person name="Mallez S."/>
            <person name="Becker A."/>
            <person name="Gohl D.M."/>
            <person name="Silverstein K.A.T."/>
            <person name="Koren S."/>
            <person name="Bechman K.B."/>
            <person name="Herman A."/>
            <person name="Abrahante J.E."/>
            <person name="Garbe J."/>
        </authorList>
    </citation>
    <scope>NUCLEOTIDE SEQUENCE</scope>
    <source>
        <strain evidence="5">Duluth1</strain>
        <tissue evidence="5">Whole animal</tissue>
    </source>
</reference>
<accession>A0A9D4EKT0</accession>
<name>A0A9D4EKT0_DREPO</name>
<dbReference type="SMART" id="SM00054">
    <property type="entry name" value="EFh"/>
    <property type="match status" value="4"/>
</dbReference>
<evidence type="ECO:0000256" key="2">
    <source>
        <dbReference type="ARBA" id="ARBA00022737"/>
    </source>
</evidence>
<evidence type="ECO:0000256" key="3">
    <source>
        <dbReference type="ARBA" id="ARBA00022837"/>
    </source>
</evidence>
<reference evidence="5" key="1">
    <citation type="journal article" date="2019" name="bioRxiv">
        <title>The Genome of the Zebra Mussel, Dreissena polymorpha: A Resource for Invasive Species Research.</title>
        <authorList>
            <person name="McCartney M.A."/>
            <person name="Auch B."/>
            <person name="Kono T."/>
            <person name="Mallez S."/>
            <person name="Zhang Y."/>
            <person name="Obille A."/>
            <person name="Becker A."/>
            <person name="Abrahante J.E."/>
            <person name="Garbe J."/>
            <person name="Badalamenti J.P."/>
            <person name="Herman A."/>
            <person name="Mangelson H."/>
            <person name="Liachko I."/>
            <person name="Sullivan S."/>
            <person name="Sone E.D."/>
            <person name="Koren S."/>
            <person name="Silverstein K.A.T."/>
            <person name="Beckman K.B."/>
            <person name="Gohl D.M."/>
        </authorList>
    </citation>
    <scope>NUCLEOTIDE SEQUENCE</scope>
    <source>
        <strain evidence="5">Duluth1</strain>
        <tissue evidence="5">Whole animal</tissue>
    </source>
</reference>
<protein>
    <recommendedName>
        <fullName evidence="4">EF-hand domain-containing protein</fullName>
    </recommendedName>
</protein>
<dbReference type="Pfam" id="PF13499">
    <property type="entry name" value="EF-hand_7"/>
    <property type="match status" value="2"/>
</dbReference>
<dbReference type="PANTHER" id="PTHR23048">
    <property type="entry name" value="MYOSIN LIGHT CHAIN 1, 3"/>
    <property type="match status" value="1"/>
</dbReference>
<dbReference type="InterPro" id="IPR018247">
    <property type="entry name" value="EF_Hand_1_Ca_BS"/>
</dbReference>
<comment type="caution">
    <text evidence="5">The sequence shown here is derived from an EMBL/GenBank/DDBJ whole genome shotgun (WGS) entry which is preliminary data.</text>
</comment>
<dbReference type="PANTHER" id="PTHR23048:SF0">
    <property type="entry name" value="CALMODULIN LIKE 3"/>
    <property type="match status" value="1"/>
</dbReference>
<dbReference type="Proteomes" id="UP000828390">
    <property type="component" value="Unassembled WGS sequence"/>
</dbReference>
<feature type="domain" description="EF-hand" evidence="4">
    <location>
        <begin position="10"/>
        <end position="45"/>
    </location>
</feature>
<keyword evidence="3" id="KW-0106">Calcium</keyword>
<proteinExistence type="predicted"/>
<feature type="domain" description="EF-hand" evidence="4">
    <location>
        <begin position="87"/>
        <end position="122"/>
    </location>
</feature>
<gene>
    <name evidence="5" type="ORF">DPMN_160053</name>
</gene>
<dbReference type="GO" id="GO:0005737">
    <property type="term" value="C:cytoplasm"/>
    <property type="evidence" value="ECO:0007669"/>
    <property type="project" value="UniProtKB-ARBA"/>
</dbReference>
<dbReference type="Gene3D" id="1.10.238.10">
    <property type="entry name" value="EF-hand"/>
    <property type="match status" value="2"/>
</dbReference>
<keyword evidence="1" id="KW-0479">Metal-binding</keyword>
<evidence type="ECO:0000313" key="6">
    <source>
        <dbReference type="Proteomes" id="UP000828390"/>
    </source>
</evidence>
<dbReference type="OrthoDB" id="26525at2759"/>
<dbReference type="FunFam" id="1.10.238.10:FF:000181">
    <property type="entry name" value="CALML5 isoform 1"/>
    <property type="match status" value="1"/>
</dbReference>
<dbReference type="InterPro" id="IPR011992">
    <property type="entry name" value="EF-hand-dom_pair"/>
</dbReference>
<dbReference type="EMBL" id="JAIWYP010000008">
    <property type="protein sequence ID" value="KAH3782142.1"/>
    <property type="molecule type" value="Genomic_DNA"/>
</dbReference>
<dbReference type="PROSITE" id="PS00018">
    <property type="entry name" value="EF_HAND_1"/>
    <property type="match status" value="4"/>
</dbReference>
<evidence type="ECO:0000313" key="5">
    <source>
        <dbReference type="EMBL" id="KAH3782142.1"/>
    </source>
</evidence>
<dbReference type="AlphaFoldDB" id="A0A9D4EKT0"/>
<evidence type="ECO:0000259" key="4">
    <source>
        <dbReference type="PROSITE" id="PS50222"/>
    </source>
</evidence>
<sequence>MDKAKKLSSKELKELRKTFQMFDRNGDGRISASELSNAFRVQGQCIPEAEIRSIIREVDDDGNGQIDFEEFVSLMTTKSQDARSATRDESELREAFKVFDQNGDGKISCKELKAVLNSIGEKMTEREFAELIREADIDGDGSISFDEFSKVIANKFV</sequence>
<dbReference type="FunFam" id="1.10.238.10:FF:000263">
    <property type="entry name" value="plastin-1 isoform X2"/>
    <property type="match status" value="1"/>
</dbReference>
<dbReference type="InterPro" id="IPR002048">
    <property type="entry name" value="EF_hand_dom"/>
</dbReference>
<dbReference type="PROSITE" id="PS50222">
    <property type="entry name" value="EF_HAND_2"/>
    <property type="match status" value="4"/>
</dbReference>
<dbReference type="SUPFAM" id="SSF47473">
    <property type="entry name" value="EF-hand"/>
    <property type="match status" value="1"/>
</dbReference>
<keyword evidence="6" id="KW-1185">Reference proteome</keyword>
<feature type="domain" description="EF-hand" evidence="4">
    <location>
        <begin position="123"/>
        <end position="157"/>
    </location>
</feature>